<dbReference type="InterPro" id="IPR011992">
    <property type="entry name" value="EF-hand-dom_pair"/>
</dbReference>
<dbReference type="AlphaFoldDB" id="A0A6P6S3S9"/>
<evidence type="ECO:0000313" key="6">
    <source>
        <dbReference type="RefSeq" id="XP_026194362.1"/>
    </source>
</evidence>
<dbReference type="GeneID" id="34621033"/>
<dbReference type="InterPro" id="IPR018247">
    <property type="entry name" value="EF_Hand_1_Ca_BS"/>
</dbReference>
<keyword evidence="5" id="KW-1185">Reference proteome</keyword>
<proteinExistence type="predicted"/>
<dbReference type="Proteomes" id="UP000515125">
    <property type="component" value="Unplaced"/>
</dbReference>
<dbReference type="InterPro" id="IPR002048">
    <property type="entry name" value="EF_hand_dom"/>
</dbReference>
<dbReference type="CDD" id="cd00051">
    <property type="entry name" value="EFh"/>
    <property type="match status" value="2"/>
</dbReference>
<protein>
    <submittedName>
        <fullName evidence="6">Uncharacterized protein LOC34621033</fullName>
    </submittedName>
</protein>
<accession>A0A6P6S3S9</accession>
<organism evidence="5 6">
    <name type="scientific">Cyclospora cayetanensis</name>
    <dbReference type="NCBI Taxonomy" id="88456"/>
    <lineage>
        <taxon>Eukaryota</taxon>
        <taxon>Sar</taxon>
        <taxon>Alveolata</taxon>
        <taxon>Apicomplexa</taxon>
        <taxon>Conoidasida</taxon>
        <taxon>Coccidia</taxon>
        <taxon>Eucoccidiorida</taxon>
        <taxon>Eimeriorina</taxon>
        <taxon>Eimeriidae</taxon>
        <taxon>Cyclospora</taxon>
    </lineage>
</organism>
<reference evidence="6" key="1">
    <citation type="submission" date="2025-08" db="UniProtKB">
        <authorList>
            <consortium name="RefSeq"/>
        </authorList>
    </citation>
    <scope>IDENTIFICATION</scope>
</reference>
<dbReference type="PANTHER" id="PTHR34524">
    <property type="entry name" value="CALCYPHOSIN"/>
    <property type="match status" value="1"/>
</dbReference>
<keyword evidence="1" id="KW-0479">Metal-binding</keyword>
<evidence type="ECO:0000256" key="3">
    <source>
        <dbReference type="ARBA" id="ARBA00022837"/>
    </source>
</evidence>
<sequence>MPLSLVARRRLAHFFAAVAECEEQVDKLRVALTRRPGFAAYKAFASLDSLGNGFLTSGDLQRYLKHHGALVREPEVFSLFRRLDTDSDGKVSFSEDCDGRLNYLEFVEAVMPSNCTGPCTSLSPICTEALRNMRWLHTSAHHCCPCSLFHSASSSRLASRKKGSAIAKRSTSCTDGEHTWYSPRACSCRSNMGDYSCSACAPLEHKDNTLLCSMGNKKLGNSSVASGCEVAVALNSQINTERRLECLREKLALKSDFNILQFWGLFDTEGRGYATAPHIKDALHFIGLHVTLTQARLFAEKLTSDSEPRLRYADMAKAFLPTKSRYAKAMINRISNGHPKCPAPLAHLAPETLEIVASIFDLIVASEEQAELLRHRLCLKDLSSAFRDLDKNGDGYITATEFSELLVAHGFYPSEAELDALVNHYDKNGDKKVSYAEFVNEIGRTRCPMGCCRLICLCSETKLHE</sequence>
<dbReference type="OrthoDB" id="444540at2759"/>
<name>A0A6P6S3S9_9EIME</name>
<dbReference type="GO" id="GO:0005509">
    <property type="term" value="F:calcium ion binding"/>
    <property type="evidence" value="ECO:0007669"/>
    <property type="project" value="InterPro"/>
</dbReference>
<gene>
    <name evidence="6" type="primary">LOC34621033</name>
</gene>
<feature type="domain" description="EF-hand" evidence="4">
    <location>
        <begin position="377"/>
        <end position="412"/>
    </location>
</feature>
<dbReference type="SUPFAM" id="SSF47473">
    <property type="entry name" value="EF-hand"/>
    <property type="match status" value="1"/>
</dbReference>
<evidence type="ECO:0000256" key="1">
    <source>
        <dbReference type="ARBA" id="ARBA00022723"/>
    </source>
</evidence>
<dbReference type="Pfam" id="PF13499">
    <property type="entry name" value="EF-hand_7"/>
    <property type="match status" value="2"/>
</dbReference>
<dbReference type="PANTHER" id="PTHR34524:SF6">
    <property type="entry name" value="CALCYPHOSINE LIKE"/>
    <property type="match status" value="1"/>
</dbReference>
<keyword evidence="3" id="KW-0106">Calcium</keyword>
<dbReference type="Gene3D" id="1.10.238.10">
    <property type="entry name" value="EF-hand"/>
    <property type="match status" value="2"/>
</dbReference>
<feature type="domain" description="EF-hand" evidence="4">
    <location>
        <begin position="413"/>
        <end position="448"/>
    </location>
</feature>
<dbReference type="SMART" id="SM00054">
    <property type="entry name" value="EFh"/>
    <property type="match status" value="4"/>
</dbReference>
<evidence type="ECO:0000256" key="2">
    <source>
        <dbReference type="ARBA" id="ARBA00022737"/>
    </source>
</evidence>
<evidence type="ECO:0000313" key="5">
    <source>
        <dbReference type="Proteomes" id="UP000515125"/>
    </source>
</evidence>
<dbReference type="PROSITE" id="PS50222">
    <property type="entry name" value="EF_HAND_2"/>
    <property type="match status" value="2"/>
</dbReference>
<dbReference type="PROSITE" id="PS00018">
    <property type="entry name" value="EF_HAND_1"/>
    <property type="match status" value="2"/>
</dbReference>
<evidence type="ECO:0000259" key="4">
    <source>
        <dbReference type="PROSITE" id="PS50222"/>
    </source>
</evidence>
<keyword evidence="2" id="KW-0677">Repeat</keyword>
<dbReference type="InterPro" id="IPR051581">
    <property type="entry name" value="Ca-bind"/>
</dbReference>
<dbReference type="RefSeq" id="XP_026194362.1">
    <property type="nucleotide sequence ID" value="XM_026338577.1"/>
</dbReference>